<keyword evidence="1" id="KW-0732">Signal</keyword>
<organism evidence="2 3">
    <name type="scientific">Aquatica leii</name>
    <dbReference type="NCBI Taxonomy" id="1421715"/>
    <lineage>
        <taxon>Eukaryota</taxon>
        <taxon>Metazoa</taxon>
        <taxon>Ecdysozoa</taxon>
        <taxon>Arthropoda</taxon>
        <taxon>Hexapoda</taxon>
        <taxon>Insecta</taxon>
        <taxon>Pterygota</taxon>
        <taxon>Neoptera</taxon>
        <taxon>Endopterygota</taxon>
        <taxon>Coleoptera</taxon>
        <taxon>Polyphaga</taxon>
        <taxon>Elateriformia</taxon>
        <taxon>Elateroidea</taxon>
        <taxon>Lampyridae</taxon>
        <taxon>Luciolinae</taxon>
        <taxon>Aquatica</taxon>
    </lineage>
</organism>
<dbReference type="AlphaFoldDB" id="A0AAN7Q487"/>
<dbReference type="Proteomes" id="UP001353858">
    <property type="component" value="Unassembled WGS sequence"/>
</dbReference>
<evidence type="ECO:0000313" key="3">
    <source>
        <dbReference type="Proteomes" id="UP001353858"/>
    </source>
</evidence>
<dbReference type="EMBL" id="JARPUR010000003">
    <property type="protein sequence ID" value="KAK4879170.1"/>
    <property type="molecule type" value="Genomic_DNA"/>
</dbReference>
<proteinExistence type="predicted"/>
<gene>
    <name evidence="2" type="ORF">RN001_007316</name>
</gene>
<evidence type="ECO:0000256" key="1">
    <source>
        <dbReference type="SAM" id="SignalP"/>
    </source>
</evidence>
<sequence length="320" mass="35650">MKLIITIITLCTLASCHIYNPYHQMFRYGSFPYHMPNYGSQINSYAPFLPFYPNYYGTGNVAYAPQPSDYEQLNLLAEPPYSINNTFTVVPLFVVAQENLRLVSNALILQVSREQPTMTVKNEQDLLVQCTPAARIQLDKPLVVHSLQTNIIFPSDLSIAHNGFKVPYHVGAVLAPLPQSVYVSPETPVKIEVVYAVPTKPFVIDYVNNEEDVIINIDNQAVIVEDHQPGHLPAKNITILEFPTAEAEPTFQVDEEDEELVNRNPPVGVIPAGIVQSTQPLVTIQQFTNSKESPVLISLREEAAKNRLRGNRIGEGAQAV</sequence>
<name>A0AAN7Q487_9COLE</name>
<keyword evidence="3" id="KW-1185">Reference proteome</keyword>
<feature type="signal peptide" evidence="1">
    <location>
        <begin position="1"/>
        <end position="16"/>
    </location>
</feature>
<comment type="caution">
    <text evidence="2">The sequence shown here is derived from an EMBL/GenBank/DDBJ whole genome shotgun (WGS) entry which is preliminary data.</text>
</comment>
<evidence type="ECO:0000313" key="2">
    <source>
        <dbReference type="EMBL" id="KAK4879170.1"/>
    </source>
</evidence>
<accession>A0AAN7Q487</accession>
<feature type="chain" id="PRO_5043019491" evidence="1">
    <location>
        <begin position="17"/>
        <end position="320"/>
    </location>
</feature>
<reference evidence="3" key="1">
    <citation type="submission" date="2023-01" db="EMBL/GenBank/DDBJ databases">
        <title>Key to firefly adult light organ development and bioluminescence: homeobox transcription factors regulate luciferase expression and transportation to peroxisome.</title>
        <authorList>
            <person name="Fu X."/>
        </authorList>
    </citation>
    <scope>NUCLEOTIDE SEQUENCE [LARGE SCALE GENOMIC DNA]</scope>
</reference>
<dbReference type="PROSITE" id="PS51257">
    <property type="entry name" value="PROKAR_LIPOPROTEIN"/>
    <property type="match status" value="1"/>
</dbReference>
<protein>
    <submittedName>
        <fullName evidence="2">Uncharacterized protein</fullName>
    </submittedName>
</protein>